<name>A0AAV7I6Q2_COTGL</name>
<feature type="non-terminal residue" evidence="1">
    <location>
        <position position="103"/>
    </location>
</feature>
<keyword evidence="2" id="KW-1185">Reference proteome</keyword>
<reference evidence="1 2" key="1">
    <citation type="journal article" date="2021" name="J. Hered.">
        <title>A chromosome-level genome assembly of the parasitoid wasp, Cotesia glomerata (Hymenoptera: Braconidae).</title>
        <authorList>
            <person name="Pinto B.J."/>
            <person name="Weis J.J."/>
            <person name="Gamble T."/>
            <person name="Ode P.J."/>
            <person name="Paul R."/>
            <person name="Zaspel J.M."/>
        </authorList>
    </citation>
    <scope>NUCLEOTIDE SEQUENCE [LARGE SCALE GENOMIC DNA]</scope>
    <source>
        <strain evidence="1">CgM1</strain>
    </source>
</reference>
<sequence>MMELRRRRVATIPASASLRIKPPDFHKRSELSYPLASPPPSVLVGKTFAAAWQAICPIGLNNPRLLTSVLGKTKWLVRKRERHSRDWPPVLAGVLPAEGKQEL</sequence>
<proteinExistence type="predicted"/>
<comment type="caution">
    <text evidence="1">The sequence shown here is derived from an EMBL/GenBank/DDBJ whole genome shotgun (WGS) entry which is preliminary data.</text>
</comment>
<dbReference type="AlphaFoldDB" id="A0AAV7I6Q2"/>
<organism evidence="1 2">
    <name type="scientific">Cotesia glomerata</name>
    <name type="common">Lepidopteran parasitic wasp</name>
    <name type="synonym">Apanteles glomeratus</name>
    <dbReference type="NCBI Taxonomy" id="32391"/>
    <lineage>
        <taxon>Eukaryota</taxon>
        <taxon>Metazoa</taxon>
        <taxon>Ecdysozoa</taxon>
        <taxon>Arthropoda</taxon>
        <taxon>Hexapoda</taxon>
        <taxon>Insecta</taxon>
        <taxon>Pterygota</taxon>
        <taxon>Neoptera</taxon>
        <taxon>Endopterygota</taxon>
        <taxon>Hymenoptera</taxon>
        <taxon>Apocrita</taxon>
        <taxon>Ichneumonoidea</taxon>
        <taxon>Braconidae</taxon>
        <taxon>Microgastrinae</taxon>
        <taxon>Cotesia</taxon>
    </lineage>
</organism>
<dbReference type="EMBL" id="JAHXZJ010002237">
    <property type="protein sequence ID" value="KAH0546338.1"/>
    <property type="molecule type" value="Genomic_DNA"/>
</dbReference>
<gene>
    <name evidence="1" type="ORF">KQX54_008622</name>
</gene>
<dbReference type="Proteomes" id="UP000826195">
    <property type="component" value="Unassembled WGS sequence"/>
</dbReference>
<evidence type="ECO:0000313" key="2">
    <source>
        <dbReference type="Proteomes" id="UP000826195"/>
    </source>
</evidence>
<accession>A0AAV7I6Q2</accession>
<protein>
    <submittedName>
        <fullName evidence="1">Uncharacterized protein</fullName>
    </submittedName>
</protein>
<evidence type="ECO:0000313" key="1">
    <source>
        <dbReference type="EMBL" id="KAH0546338.1"/>
    </source>
</evidence>